<dbReference type="Proteomes" id="UP001158576">
    <property type="component" value="Chromosome 1"/>
</dbReference>
<reference evidence="1 2" key="1">
    <citation type="submission" date="2021-04" db="EMBL/GenBank/DDBJ databases">
        <authorList>
            <person name="Bliznina A."/>
        </authorList>
    </citation>
    <scope>NUCLEOTIDE SEQUENCE [LARGE SCALE GENOMIC DNA]</scope>
</reference>
<keyword evidence="2" id="KW-1185">Reference proteome</keyword>
<sequence length="171" mass="19613">MIIPAHSHSRTIDINRLLIFQRFSTSSKTSKQKEDEISLGPKKTACKYRIQPRENADNLKIRITDLDLPRDSENGCADSLKFENQNNTREICGIGSMFEIGQDSRVDAFDISMDPKMSEEDKSLFQWTRMSSDDEDGLTILFNATKGGSYGWRLEWTTEDFSDDEDNFPLL</sequence>
<proteinExistence type="predicted"/>
<evidence type="ECO:0000313" key="2">
    <source>
        <dbReference type="Proteomes" id="UP001158576"/>
    </source>
</evidence>
<protein>
    <submittedName>
        <fullName evidence="1">Oidioi.mRNA.OKI2018_I69.chr1.g798.t1.cds</fullName>
    </submittedName>
</protein>
<organism evidence="1 2">
    <name type="scientific">Oikopleura dioica</name>
    <name type="common">Tunicate</name>
    <dbReference type="NCBI Taxonomy" id="34765"/>
    <lineage>
        <taxon>Eukaryota</taxon>
        <taxon>Metazoa</taxon>
        <taxon>Chordata</taxon>
        <taxon>Tunicata</taxon>
        <taxon>Appendicularia</taxon>
        <taxon>Copelata</taxon>
        <taxon>Oikopleuridae</taxon>
        <taxon>Oikopleura</taxon>
    </lineage>
</organism>
<accession>A0ABN7SPT1</accession>
<dbReference type="EMBL" id="OU015566">
    <property type="protein sequence ID" value="CAG5103496.1"/>
    <property type="molecule type" value="Genomic_DNA"/>
</dbReference>
<evidence type="ECO:0000313" key="1">
    <source>
        <dbReference type="EMBL" id="CAG5103496.1"/>
    </source>
</evidence>
<name>A0ABN7SPT1_OIKDI</name>
<gene>
    <name evidence="1" type="ORF">OKIOD_LOCUS9563</name>
</gene>